<accession>A0A2J6QLL4</accession>
<dbReference type="Gene3D" id="1.25.40.20">
    <property type="entry name" value="Ankyrin repeat-containing domain"/>
    <property type="match status" value="2"/>
</dbReference>
<dbReference type="Pfam" id="PF12796">
    <property type="entry name" value="Ank_2"/>
    <property type="match status" value="2"/>
</dbReference>
<dbReference type="InterPro" id="IPR002110">
    <property type="entry name" value="Ankyrin_rpt"/>
</dbReference>
<gene>
    <name evidence="4" type="ORF">NA56DRAFT_536563</name>
</gene>
<dbReference type="PANTHER" id="PTHR24171">
    <property type="entry name" value="ANKYRIN REPEAT DOMAIN-CONTAINING PROTEIN 39-RELATED"/>
    <property type="match status" value="1"/>
</dbReference>
<dbReference type="AlphaFoldDB" id="A0A2J6QLL4"/>
<dbReference type="SUPFAM" id="SSF48403">
    <property type="entry name" value="Ankyrin repeat"/>
    <property type="match status" value="1"/>
</dbReference>
<feature type="non-terminal residue" evidence="4">
    <location>
        <position position="213"/>
    </location>
</feature>
<feature type="repeat" description="ANK" evidence="3">
    <location>
        <begin position="1"/>
        <end position="29"/>
    </location>
</feature>
<proteinExistence type="predicted"/>
<dbReference type="PROSITE" id="PS50088">
    <property type="entry name" value="ANK_REPEAT"/>
    <property type="match status" value="4"/>
</dbReference>
<dbReference type="STRING" id="1745343.A0A2J6QLL4"/>
<dbReference type="PROSITE" id="PS50297">
    <property type="entry name" value="ANK_REP_REGION"/>
    <property type="match status" value="4"/>
</dbReference>
<sequence length="213" mass="23483">LLHIAANAGHVKVVKELLDGGMNVNIKCREGLPALCYAVNRGHTSIVEFLLDNGATTEGCGPANKHWLASLLSCARNVAICRILDDRGINDWTERSQSRHVNILRFLLEHAEEKRPLLEARKRSSQNIENEIQFTNSGELEYIRPLHFAVYNGKVKAAEILLRAGADIEARDETGLTALQVANMAGPNRPIIDLLIKAGANLNTRDFNGMTPL</sequence>
<reference evidence="4 5" key="1">
    <citation type="submission" date="2016-05" db="EMBL/GenBank/DDBJ databases">
        <title>A degradative enzymes factory behind the ericoid mycorrhizal symbiosis.</title>
        <authorList>
            <consortium name="DOE Joint Genome Institute"/>
            <person name="Martino E."/>
            <person name="Morin E."/>
            <person name="Grelet G."/>
            <person name="Kuo A."/>
            <person name="Kohler A."/>
            <person name="Daghino S."/>
            <person name="Barry K."/>
            <person name="Choi C."/>
            <person name="Cichocki N."/>
            <person name="Clum A."/>
            <person name="Copeland A."/>
            <person name="Hainaut M."/>
            <person name="Haridas S."/>
            <person name="Labutti K."/>
            <person name="Lindquist E."/>
            <person name="Lipzen A."/>
            <person name="Khouja H.-R."/>
            <person name="Murat C."/>
            <person name="Ohm R."/>
            <person name="Olson A."/>
            <person name="Spatafora J."/>
            <person name="Veneault-Fourrey C."/>
            <person name="Henrissat B."/>
            <person name="Grigoriev I."/>
            <person name="Martin F."/>
            <person name="Perotto S."/>
        </authorList>
    </citation>
    <scope>NUCLEOTIDE SEQUENCE [LARGE SCALE GENOMIC DNA]</scope>
    <source>
        <strain evidence="4 5">UAMH 7357</strain>
    </source>
</reference>
<feature type="repeat" description="ANK" evidence="3">
    <location>
        <begin position="174"/>
        <end position="207"/>
    </location>
</feature>
<dbReference type="SMART" id="SM00248">
    <property type="entry name" value="ANK"/>
    <property type="match status" value="4"/>
</dbReference>
<dbReference type="InterPro" id="IPR036770">
    <property type="entry name" value="Ankyrin_rpt-contain_sf"/>
</dbReference>
<dbReference type="Proteomes" id="UP000235672">
    <property type="component" value="Unassembled WGS sequence"/>
</dbReference>
<keyword evidence="1" id="KW-0677">Repeat</keyword>
<feature type="repeat" description="ANK" evidence="3">
    <location>
        <begin position="30"/>
        <end position="55"/>
    </location>
</feature>
<dbReference type="PANTHER" id="PTHR24171:SF9">
    <property type="entry name" value="ANKYRIN REPEAT DOMAIN-CONTAINING PROTEIN 39"/>
    <property type="match status" value="1"/>
</dbReference>
<evidence type="ECO:0000313" key="5">
    <source>
        <dbReference type="Proteomes" id="UP000235672"/>
    </source>
</evidence>
<feature type="repeat" description="ANK" evidence="3">
    <location>
        <begin position="141"/>
        <end position="173"/>
    </location>
</feature>
<keyword evidence="5" id="KW-1185">Reference proteome</keyword>
<dbReference type="EMBL" id="KZ613466">
    <property type="protein sequence ID" value="PMD27142.1"/>
    <property type="molecule type" value="Genomic_DNA"/>
</dbReference>
<name>A0A2J6QLL4_9HELO</name>
<keyword evidence="2 3" id="KW-0040">ANK repeat</keyword>
<organism evidence="4 5">
    <name type="scientific">Hyaloscypha hepaticicola</name>
    <dbReference type="NCBI Taxonomy" id="2082293"/>
    <lineage>
        <taxon>Eukaryota</taxon>
        <taxon>Fungi</taxon>
        <taxon>Dikarya</taxon>
        <taxon>Ascomycota</taxon>
        <taxon>Pezizomycotina</taxon>
        <taxon>Leotiomycetes</taxon>
        <taxon>Helotiales</taxon>
        <taxon>Hyaloscyphaceae</taxon>
        <taxon>Hyaloscypha</taxon>
    </lineage>
</organism>
<evidence type="ECO:0000256" key="1">
    <source>
        <dbReference type="ARBA" id="ARBA00022737"/>
    </source>
</evidence>
<evidence type="ECO:0000256" key="2">
    <source>
        <dbReference type="ARBA" id="ARBA00023043"/>
    </source>
</evidence>
<dbReference type="OrthoDB" id="5416972at2759"/>
<evidence type="ECO:0000313" key="4">
    <source>
        <dbReference type="EMBL" id="PMD27142.1"/>
    </source>
</evidence>
<feature type="non-terminal residue" evidence="4">
    <location>
        <position position="1"/>
    </location>
</feature>
<evidence type="ECO:0000256" key="3">
    <source>
        <dbReference type="PROSITE-ProRule" id="PRU00023"/>
    </source>
</evidence>
<protein>
    <submittedName>
        <fullName evidence="4">Ankyrin</fullName>
    </submittedName>
</protein>